<dbReference type="PANTHER" id="PTHR26451:SF854">
    <property type="entry name" value="ODORANT RECEPTOR-RELATED"/>
    <property type="match status" value="1"/>
</dbReference>
<keyword evidence="6 14" id="KW-1133">Transmembrane helix</keyword>
<dbReference type="Pfam" id="PF13853">
    <property type="entry name" value="7tm_4"/>
    <property type="match status" value="1"/>
</dbReference>
<feature type="transmembrane region" description="Helical" evidence="14">
    <location>
        <begin position="144"/>
        <end position="164"/>
    </location>
</feature>
<feature type="transmembrane region" description="Helical" evidence="14">
    <location>
        <begin position="59"/>
        <end position="82"/>
    </location>
</feature>
<organism evidence="16 17">
    <name type="scientific">Tachysurus vachellii</name>
    <name type="common">Darkbarbel catfish</name>
    <name type="synonym">Pelteobagrus vachellii</name>
    <dbReference type="NCBI Taxonomy" id="175792"/>
    <lineage>
        <taxon>Eukaryota</taxon>
        <taxon>Metazoa</taxon>
        <taxon>Chordata</taxon>
        <taxon>Craniata</taxon>
        <taxon>Vertebrata</taxon>
        <taxon>Euteleostomi</taxon>
        <taxon>Actinopterygii</taxon>
        <taxon>Neopterygii</taxon>
        <taxon>Teleostei</taxon>
        <taxon>Ostariophysi</taxon>
        <taxon>Siluriformes</taxon>
        <taxon>Bagridae</taxon>
        <taxon>Tachysurus</taxon>
    </lineage>
</organism>
<evidence type="ECO:0000259" key="15">
    <source>
        <dbReference type="PROSITE" id="PS50262"/>
    </source>
</evidence>
<dbReference type="GO" id="GO:0004930">
    <property type="term" value="F:G protein-coupled receptor activity"/>
    <property type="evidence" value="ECO:0007669"/>
    <property type="project" value="UniProtKB-KW"/>
</dbReference>
<dbReference type="InterPro" id="IPR052921">
    <property type="entry name" value="GPCR1_Superfamily_Member"/>
</dbReference>
<dbReference type="PANTHER" id="PTHR26451">
    <property type="entry name" value="G_PROTEIN_RECEP_F1_2 DOMAIN-CONTAINING PROTEIN"/>
    <property type="match status" value="1"/>
</dbReference>
<feature type="transmembrane region" description="Helical" evidence="14">
    <location>
        <begin position="273"/>
        <end position="292"/>
    </location>
</feature>
<keyword evidence="3 14" id="KW-0716">Sensory transduction</keyword>
<evidence type="ECO:0000256" key="13">
    <source>
        <dbReference type="RuleBase" id="RU000688"/>
    </source>
</evidence>
<protein>
    <recommendedName>
        <fullName evidence="14">Olfactory receptor</fullName>
    </recommendedName>
</protein>
<dbReference type="PROSITE" id="PS00237">
    <property type="entry name" value="G_PROTEIN_RECEP_F1_1"/>
    <property type="match status" value="1"/>
</dbReference>
<feature type="domain" description="G-protein coupled receptors family 1 profile" evidence="15">
    <location>
        <begin position="41"/>
        <end position="290"/>
    </location>
</feature>
<keyword evidence="7 13" id="KW-0297">G-protein coupled receptor</keyword>
<evidence type="ECO:0000256" key="3">
    <source>
        <dbReference type="ARBA" id="ARBA00022606"/>
    </source>
</evidence>
<keyword evidence="12 13" id="KW-0807">Transducer</keyword>
<evidence type="ECO:0000256" key="12">
    <source>
        <dbReference type="ARBA" id="ARBA00023224"/>
    </source>
</evidence>
<dbReference type="SUPFAM" id="SSF81321">
    <property type="entry name" value="Family A G protein-coupled receptor-like"/>
    <property type="match status" value="1"/>
</dbReference>
<dbReference type="GO" id="GO:0005886">
    <property type="term" value="C:plasma membrane"/>
    <property type="evidence" value="ECO:0007669"/>
    <property type="project" value="UniProtKB-SubCell"/>
</dbReference>
<keyword evidence="17" id="KW-1185">Reference proteome</keyword>
<evidence type="ECO:0000313" key="17">
    <source>
        <dbReference type="Proteomes" id="UP001187315"/>
    </source>
</evidence>
<dbReference type="PRINTS" id="PR00237">
    <property type="entry name" value="GPCRRHODOPSN"/>
</dbReference>
<evidence type="ECO:0000256" key="4">
    <source>
        <dbReference type="ARBA" id="ARBA00022692"/>
    </source>
</evidence>
<feature type="transmembrane region" description="Helical" evidence="14">
    <location>
        <begin position="23"/>
        <end position="47"/>
    </location>
</feature>
<comment type="subcellular location">
    <subcellularLocation>
        <location evidence="1 14">Cell membrane</location>
        <topology evidence="1 14">Multi-pass membrane protein</topology>
    </subcellularLocation>
</comment>
<evidence type="ECO:0000256" key="6">
    <source>
        <dbReference type="ARBA" id="ARBA00022989"/>
    </source>
</evidence>
<name>A0AA88M6W9_TACVA</name>
<feature type="transmembrane region" description="Helical" evidence="14">
    <location>
        <begin position="102"/>
        <end position="123"/>
    </location>
</feature>
<evidence type="ECO:0000256" key="5">
    <source>
        <dbReference type="ARBA" id="ARBA00022725"/>
    </source>
</evidence>
<dbReference type="EMBL" id="JAVHJS010000017">
    <property type="protein sequence ID" value="KAK2831661.1"/>
    <property type="molecule type" value="Genomic_DNA"/>
</dbReference>
<feature type="transmembrane region" description="Helical" evidence="14">
    <location>
        <begin position="244"/>
        <end position="261"/>
    </location>
</feature>
<dbReference type="InterPro" id="IPR000725">
    <property type="entry name" value="Olfact_rcpt"/>
</dbReference>
<keyword evidence="4 13" id="KW-0812">Transmembrane</keyword>
<dbReference type="InterPro" id="IPR017452">
    <property type="entry name" value="GPCR_Rhodpsn_7TM"/>
</dbReference>
<reference evidence="16" key="1">
    <citation type="submission" date="2023-08" db="EMBL/GenBank/DDBJ databases">
        <title>Pelteobagrus vachellii genome.</title>
        <authorList>
            <person name="Liu H."/>
        </authorList>
    </citation>
    <scope>NUCLEOTIDE SEQUENCE</scope>
    <source>
        <strain evidence="16">PRFRI_2022a</strain>
        <tissue evidence="16">Muscle</tissue>
    </source>
</reference>
<comment type="caution">
    <text evidence="16">The sequence shown here is derived from an EMBL/GenBank/DDBJ whole genome shotgun (WGS) entry which is preliminary data.</text>
</comment>
<keyword evidence="5 14" id="KW-0552">Olfaction</keyword>
<keyword evidence="8 14" id="KW-0472">Membrane</keyword>
<dbReference type="Gene3D" id="1.20.1070.10">
    <property type="entry name" value="Rhodopsin 7-helix transmembrane proteins"/>
    <property type="match status" value="1"/>
</dbReference>
<dbReference type="Proteomes" id="UP001187315">
    <property type="component" value="Unassembled WGS sequence"/>
</dbReference>
<dbReference type="FunFam" id="1.20.1070.10:FF:000024">
    <property type="entry name" value="Olfactory receptor"/>
    <property type="match status" value="1"/>
</dbReference>
<dbReference type="GO" id="GO:0005549">
    <property type="term" value="F:odorant binding"/>
    <property type="evidence" value="ECO:0007669"/>
    <property type="project" value="TreeGrafter"/>
</dbReference>
<evidence type="ECO:0000256" key="1">
    <source>
        <dbReference type="ARBA" id="ARBA00004651"/>
    </source>
</evidence>
<keyword evidence="2 14" id="KW-1003">Cell membrane</keyword>
<dbReference type="GO" id="GO:0004984">
    <property type="term" value="F:olfactory receptor activity"/>
    <property type="evidence" value="ECO:0007669"/>
    <property type="project" value="InterPro"/>
</dbReference>
<dbReference type="PROSITE" id="PS50262">
    <property type="entry name" value="G_PROTEIN_RECEP_F1_2"/>
    <property type="match status" value="1"/>
</dbReference>
<feature type="transmembrane region" description="Helical" evidence="14">
    <location>
        <begin position="203"/>
        <end position="223"/>
    </location>
</feature>
<evidence type="ECO:0000256" key="7">
    <source>
        <dbReference type="ARBA" id="ARBA00023040"/>
    </source>
</evidence>
<proteinExistence type="inferred from homology"/>
<dbReference type="InterPro" id="IPR000276">
    <property type="entry name" value="GPCR_Rhodpsn"/>
</dbReference>
<comment type="similarity">
    <text evidence="13">Belongs to the G-protein coupled receptor 1 family.</text>
</comment>
<dbReference type="AlphaFoldDB" id="A0AA88M6W9"/>
<evidence type="ECO:0000256" key="8">
    <source>
        <dbReference type="ARBA" id="ARBA00023136"/>
    </source>
</evidence>
<evidence type="ECO:0000256" key="9">
    <source>
        <dbReference type="ARBA" id="ARBA00023157"/>
    </source>
</evidence>
<evidence type="ECO:0000256" key="14">
    <source>
        <dbReference type="RuleBase" id="RU363047"/>
    </source>
</evidence>
<dbReference type="PRINTS" id="PR00245">
    <property type="entry name" value="OLFACTORYR"/>
</dbReference>
<keyword evidence="10 13" id="KW-0675">Receptor</keyword>
<evidence type="ECO:0000256" key="2">
    <source>
        <dbReference type="ARBA" id="ARBA00022475"/>
    </source>
</evidence>
<sequence>MSSNMSIYSTLLSLEPIDIPPPYILPVFMFGILTYCAILLFNITLLLTIALNQKLHKPMYILLFNMPLNDIVGATTLFPQILTNLLSQNRSITYSACYVQAFLIHLYGNGAFLILLAMAYDRYTAICCPLKYNTLMSPNNLQKIILTVWILNFAMIGFLLALSYRQEICSARIVDCFCNNPCLMKLICGDIRLNNYYGLTITVLHHSLTVFLMFFTYMQILITCVLRRQSDAKSKAIQTCGTHLVVYLCLEFSALFAIISHRFDNVPQDLRKVIGACVMIVPPFLNPLIYGLKTKEIQQNITAFFRKRISQS</sequence>
<keyword evidence="11" id="KW-0325">Glycoprotein</keyword>
<accession>A0AA88M6W9</accession>
<evidence type="ECO:0000256" key="11">
    <source>
        <dbReference type="ARBA" id="ARBA00023180"/>
    </source>
</evidence>
<gene>
    <name evidence="16" type="ORF">Q7C36_016747</name>
</gene>
<evidence type="ECO:0000313" key="16">
    <source>
        <dbReference type="EMBL" id="KAK2831661.1"/>
    </source>
</evidence>
<evidence type="ECO:0000256" key="10">
    <source>
        <dbReference type="ARBA" id="ARBA00023170"/>
    </source>
</evidence>
<keyword evidence="9" id="KW-1015">Disulfide bond</keyword>